<dbReference type="GO" id="GO:0006950">
    <property type="term" value="P:response to stress"/>
    <property type="evidence" value="ECO:0007669"/>
    <property type="project" value="UniProtKB-ARBA"/>
</dbReference>
<dbReference type="PROSITE" id="PS01063">
    <property type="entry name" value="SIGMA70_ECF"/>
    <property type="match status" value="1"/>
</dbReference>
<dbReference type="EMBL" id="CP116942">
    <property type="protein sequence ID" value="WCO68654.1"/>
    <property type="molecule type" value="Genomic_DNA"/>
</dbReference>
<gene>
    <name evidence="10" type="primary">sigK</name>
    <name evidence="10" type="ORF">PO878_07920</name>
</gene>
<dbReference type="AlphaFoldDB" id="A0AAE9YCR1"/>
<dbReference type="Proteomes" id="UP001216390">
    <property type="component" value="Chromosome"/>
</dbReference>
<evidence type="ECO:0000256" key="2">
    <source>
        <dbReference type="ARBA" id="ARBA00023015"/>
    </source>
</evidence>
<dbReference type="NCBIfam" id="NF007228">
    <property type="entry name" value="PRK09646.1"/>
    <property type="match status" value="1"/>
</dbReference>
<dbReference type="Pfam" id="PF08281">
    <property type="entry name" value="Sigma70_r4_2"/>
    <property type="match status" value="1"/>
</dbReference>
<evidence type="ECO:0000256" key="7">
    <source>
        <dbReference type="SAM" id="MobiDB-lite"/>
    </source>
</evidence>
<dbReference type="NCBIfam" id="TIGR02937">
    <property type="entry name" value="sigma70-ECF"/>
    <property type="match status" value="1"/>
</dbReference>
<organism evidence="10 11">
    <name type="scientific">Iamia majanohamensis</name>
    <dbReference type="NCBI Taxonomy" id="467976"/>
    <lineage>
        <taxon>Bacteria</taxon>
        <taxon>Bacillati</taxon>
        <taxon>Actinomycetota</taxon>
        <taxon>Acidimicrobiia</taxon>
        <taxon>Acidimicrobiales</taxon>
        <taxon>Iamiaceae</taxon>
        <taxon>Iamia</taxon>
    </lineage>
</organism>
<keyword evidence="3 6" id="KW-0731">Sigma factor</keyword>
<dbReference type="KEGG" id="ima:PO878_07920"/>
<dbReference type="RefSeq" id="WP_272738170.1">
    <property type="nucleotide sequence ID" value="NZ_CP116942.1"/>
</dbReference>
<accession>A0AAE9YCR1</accession>
<dbReference type="PANTHER" id="PTHR43133">
    <property type="entry name" value="RNA POLYMERASE ECF-TYPE SIGMA FACTO"/>
    <property type="match status" value="1"/>
</dbReference>
<feature type="region of interest" description="Disordered" evidence="7">
    <location>
        <begin position="103"/>
        <end position="130"/>
    </location>
</feature>
<dbReference type="InterPro" id="IPR014284">
    <property type="entry name" value="RNA_pol_sigma-70_dom"/>
</dbReference>
<evidence type="ECO:0000313" key="11">
    <source>
        <dbReference type="Proteomes" id="UP001216390"/>
    </source>
</evidence>
<dbReference type="InterPro" id="IPR013325">
    <property type="entry name" value="RNA_pol_sigma_r2"/>
</dbReference>
<keyword evidence="5 6" id="KW-0804">Transcription</keyword>
<keyword evidence="11" id="KW-1185">Reference proteome</keyword>
<evidence type="ECO:0000259" key="9">
    <source>
        <dbReference type="Pfam" id="PF08281"/>
    </source>
</evidence>
<dbReference type="InterPro" id="IPR000838">
    <property type="entry name" value="RNA_pol_sigma70_ECF_CS"/>
</dbReference>
<evidence type="ECO:0000256" key="5">
    <source>
        <dbReference type="ARBA" id="ARBA00023163"/>
    </source>
</evidence>
<evidence type="ECO:0000256" key="6">
    <source>
        <dbReference type="RuleBase" id="RU000716"/>
    </source>
</evidence>
<dbReference type="SUPFAM" id="SSF88659">
    <property type="entry name" value="Sigma3 and sigma4 domains of RNA polymerase sigma factors"/>
    <property type="match status" value="1"/>
</dbReference>
<evidence type="ECO:0000256" key="3">
    <source>
        <dbReference type="ARBA" id="ARBA00023082"/>
    </source>
</evidence>
<dbReference type="Gene3D" id="1.10.1740.10">
    <property type="match status" value="1"/>
</dbReference>
<evidence type="ECO:0000256" key="1">
    <source>
        <dbReference type="ARBA" id="ARBA00010641"/>
    </source>
</evidence>
<dbReference type="InterPro" id="IPR039425">
    <property type="entry name" value="RNA_pol_sigma-70-like"/>
</dbReference>
<dbReference type="CDD" id="cd06171">
    <property type="entry name" value="Sigma70_r4"/>
    <property type="match status" value="1"/>
</dbReference>
<evidence type="ECO:0000256" key="4">
    <source>
        <dbReference type="ARBA" id="ARBA00023125"/>
    </source>
</evidence>
<evidence type="ECO:0000313" key="10">
    <source>
        <dbReference type="EMBL" id="WCO68654.1"/>
    </source>
</evidence>
<dbReference type="GO" id="GO:0016987">
    <property type="term" value="F:sigma factor activity"/>
    <property type="evidence" value="ECO:0007669"/>
    <property type="project" value="UniProtKB-KW"/>
</dbReference>
<dbReference type="Gene3D" id="1.10.10.10">
    <property type="entry name" value="Winged helix-like DNA-binding domain superfamily/Winged helix DNA-binding domain"/>
    <property type="match status" value="1"/>
</dbReference>
<proteinExistence type="inferred from homology"/>
<feature type="domain" description="RNA polymerase sigma-70 region 2" evidence="8">
    <location>
        <begin position="38"/>
        <end position="105"/>
    </location>
</feature>
<feature type="compositionally biased region" description="Basic and acidic residues" evidence="7">
    <location>
        <begin position="103"/>
        <end position="121"/>
    </location>
</feature>
<dbReference type="InterPro" id="IPR013249">
    <property type="entry name" value="RNA_pol_sigma70_r4_t2"/>
</dbReference>
<name>A0AAE9YCR1_9ACTN</name>
<dbReference type="Pfam" id="PF04542">
    <property type="entry name" value="Sigma70_r2"/>
    <property type="match status" value="1"/>
</dbReference>
<keyword evidence="2 6" id="KW-0805">Transcription regulation</keyword>
<dbReference type="GO" id="GO:0006352">
    <property type="term" value="P:DNA-templated transcription initiation"/>
    <property type="evidence" value="ECO:0007669"/>
    <property type="project" value="InterPro"/>
</dbReference>
<dbReference type="InterPro" id="IPR013324">
    <property type="entry name" value="RNA_pol_sigma_r3/r4-like"/>
</dbReference>
<dbReference type="InterPro" id="IPR007627">
    <property type="entry name" value="RNA_pol_sigma70_r2"/>
</dbReference>
<reference evidence="10" key="1">
    <citation type="submission" date="2023-01" db="EMBL/GenBank/DDBJ databases">
        <title>The diversity of Class Acidimicrobiia in South China Sea sediment environments and the proposal of Iamia marina sp. nov., a novel species of the genus Iamia.</title>
        <authorList>
            <person name="He Y."/>
            <person name="Tian X."/>
        </authorList>
    </citation>
    <scope>NUCLEOTIDE SEQUENCE</scope>
    <source>
        <strain evidence="10">DSM 19957</strain>
    </source>
</reference>
<comment type="similarity">
    <text evidence="1 6">Belongs to the sigma-70 factor family. ECF subfamily.</text>
</comment>
<feature type="domain" description="RNA polymerase sigma factor 70 region 4 type 2" evidence="9">
    <location>
        <begin position="137"/>
        <end position="188"/>
    </location>
</feature>
<dbReference type="InterPro" id="IPR036388">
    <property type="entry name" value="WH-like_DNA-bd_sf"/>
</dbReference>
<dbReference type="SUPFAM" id="SSF88946">
    <property type="entry name" value="Sigma2 domain of RNA polymerase sigma factors"/>
    <property type="match status" value="1"/>
</dbReference>
<sequence>MGARARRHLRPVPSAGPGDADALLAATARGDAQSFAELFDLVAPTVAGVTRRVVRDPDQADEVAQEVMLEVWRLAPTYDATKGSCKTWIATIAHRRAVDRVRSEQAERDRRVRDAERHGAADPDPVAGSVAHEAERAEVTEALDHLTDLQRQTIELAYYGGYTYAQVAEILELPLGTVKTRIRDGMIRLRDTLELSQ</sequence>
<evidence type="ECO:0000259" key="8">
    <source>
        <dbReference type="Pfam" id="PF04542"/>
    </source>
</evidence>
<dbReference type="PANTHER" id="PTHR43133:SF66">
    <property type="entry name" value="ECF RNA POLYMERASE SIGMA FACTOR SIGK"/>
    <property type="match status" value="1"/>
</dbReference>
<protein>
    <recommendedName>
        <fullName evidence="6">RNA polymerase sigma factor</fullName>
    </recommendedName>
</protein>
<dbReference type="GO" id="GO:0003677">
    <property type="term" value="F:DNA binding"/>
    <property type="evidence" value="ECO:0007669"/>
    <property type="project" value="UniProtKB-KW"/>
</dbReference>
<keyword evidence="4 6" id="KW-0238">DNA-binding</keyword>